<dbReference type="Proteomes" id="UP001528920">
    <property type="component" value="Unassembled WGS sequence"/>
</dbReference>
<protein>
    <recommendedName>
        <fullName evidence="3">WGR domain-containing protein</fullName>
    </recommendedName>
</protein>
<sequence>MWIRSQDKEMLMQSSSFSITRNYGGKLKFAIVGSIAGTSNVKVVGYYKTKSEALHEIDIIQKYLETGDTGIYEVN</sequence>
<reference evidence="1 2" key="1">
    <citation type="submission" date="2022-01" db="EMBL/GenBank/DDBJ databases">
        <title>Labilibaculum sp. nov, a marine bacterium isolated from Antarctica.</title>
        <authorList>
            <person name="Dai W."/>
        </authorList>
    </citation>
    <scope>NUCLEOTIDE SEQUENCE [LARGE SCALE GENOMIC DNA]</scope>
    <source>
        <strain evidence="1 2">DW002</strain>
    </source>
</reference>
<accession>A0ABT5VVJ3</accession>
<comment type="caution">
    <text evidence="1">The sequence shown here is derived from an EMBL/GenBank/DDBJ whole genome shotgun (WGS) entry which is preliminary data.</text>
</comment>
<proteinExistence type="predicted"/>
<gene>
    <name evidence="1" type="ORF">L3049_15665</name>
</gene>
<keyword evidence="2" id="KW-1185">Reference proteome</keyword>
<evidence type="ECO:0000313" key="1">
    <source>
        <dbReference type="EMBL" id="MDE5419434.1"/>
    </source>
</evidence>
<organism evidence="1 2">
    <name type="scientific">Paralabilibaculum antarcticum</name>
    <dbReference type="NCBI Taxonomy" id="2912572"/>
    <lineage>
        <taxon>Bacteria</taxon>
        <taxon>Pseudomonadati</taxon>
        <taxon>Bacteroidota</taxon>
        <taxon>Bacteroidia</taxon>
        <taxon>Marinilabiliales</taxon>
        <taxon>Marinifilaceae</taxon>
        <taxon>Paralabilibaculum</taxon>
    </lineage>
</organism>
<evidence type="ECO:0008006" key="3">
    <source>
        <dbReference type="Google" id="ProtNLM"/>
    </source>
</evidence>
<name>A0ABT5VVJ3_9BACT</name>
<dbReference type="RefSeq" id="WP_275110764.1">
    <property type="nucleotide sequence ID" value="NZ_JAKJSC010000004.1"/>
</dbReference>
<dbReference type="EMBL" id="JAKJSC010000004">
    <property type="protein sequence ID" value="MDE5419434.1"/>
    <property type="molecule type" value="Genomic_DNA"/>
</dbReference>
<evidence type="ECO:0000313" key="2">
    <source>
        <dbReference type="Proteomes" id="UP001528920"/>
    </source>
</evidence>